<sequence length="125" mass="14256">MNKAIIDHLGQVLISGVRDASIELWEQMFEGKIKSAGAKLLYNKLVDNFDQPQREKILAILSQVVDTTIHNFLWTIEQADDIDLVLKKEQENLSVKSLSDGLTGELYTEDGWILRFSKKAYFEPS</sequence>
<gene>
    <name evidence="1" type="ORF">PaecuDRAFT_4468</name>
</gene>
<dbReference type="AlphaFoldDB" id="E0IFK8"/>
<accession>E0IFK8</accession>
<protein>
    <submittedName>
        <fullName evidence="1">Uncharacterized protein</fullName>
    </submittedName>
</protein>
<dbReference type="eggNOG" id="ENOG503325I">
    <property type="taxonomic scope" value="Bacteria"/>
</dbReference>
<dbReference type="OrthoDB" id="292317at2"/>
<keyword evidence="2" id="KW-1185">Reference proteome</keyword>
<evidence type="ECO:0000313" key="2">
    <source>
        <dbReference type="Proteomes" id="UP000005387"/>
    </source>
</evidence>
<proteinExistence type="predicted"/>
<dbReference type="Proteomes" id="UP000005387">
    <property type="component" value="Unassembled WGS sequence"/>
</dbReference>
<dbReference type="STRING" id="717606.PaecuDRAFT_4468"/>
<reference evidence="1 2" key="1">
    <citation type="submission" date="2010-07" db="EMBL/GenBank/DDBJ databases">
        <title>The draft genome of Paenibacillus curdlanolyticus YK9.</title>
        <authorList>
            <consortium name="US DOE Joint Genome Institute (JGI-PGF)"/>
            <person name="Lucas S."/>
            <person name="Copeland A."/>
            <person name="Lapidus A."/>
            <person name="Cheng J.-F."/>
            <person name="Bruce D."/>
            <person name="Goodwin L."/>
            <person name="Pitluck S."/>
            <person name="Land M.L."/>
            <person name="Hauser L."/>
            <person name="Chang Y.-J."/>
            <person name="Jeffries C."/>
            <person name="Anderson I.J."/>
            <person name="Johnson E."/>
            <person name="Loganathan U."/>
            <person name="Mulhopadhyay B."/>
            <person name="Kyrpides N."/>
            <person name="Woyke T.J."/>
        </authorList>
    </citation>
    <scope>NUCLEOTIDE SEQUENCE [LARGE SCALE GENOMIC DNA]</scope>
    <source>
        <strain evidence="1 2">YK9</strain>
    </source>
</reference>
<dbReference type="RefSeq" id="WP_006040451.1">
    <property type="nucleotide sequence ID" value="NZ_AEDD01000014.1"/>
</dbReference>
<organism evidence="1 2">
    <name type="scientific">Paenibacillus curdlanolyticus YK9</name>
    <dbReference type="NCBI Taxonomy" id="717606"/>
    <lineage>
        <taxon>Bacteria</taxon>
        <taxon>Bacillati</taxon>
        <taxon>Bacillota</taxon>
        <taxon>Bacilli</taxon>
        <taxon>Bacillales</taxon>
        <taxon>Paenibacillaceae</taxon>
        <taxon>Paenibacillus</taxon>
    </lineage>
</organism>
<evidence type="ECO:0000313" key="1">
    <source>
        <dbReference type="EMBL" id="EFM08674.1"/>
    </source>
</evidence>
<name>E0IFK8_9BACL</name>
<dbReference type="EMBL" id="AEDD01000014">
    <property type="protein sequence ID" value="EFM08674.1"/>
    <property type="molecule type" value="Genomic_DNA"/>
</dbReference>